<reference evidence="13 14" key="1">
    <citation type="submission" date="2016-11" db="EMBL/GenBank/DDBJ databases">
        <title>Complete genome sequence of thermophilic cyanobacteria strain Synechococcus sp. PCC6715.</title>
        <authorList>
            <person name="Tang J."/>
            <person name="Daroch M."/>
            <person name="Liang Y."/>
            <person name="Jiang D."/>
            <person name="Shah M."/>
        </authorList>
    </citation>
    <scope>NUCLEOTIDE SEQUENCE [LARGE SCALE GENOMIC DNA]</scope>
    <source>
        <strain evidence="13 14">PCC 6715</strain>
    </source>
</reference>
<comment type="catalytic activity">
    <reaction evidence="8 10">
        <text>prephenate + H(+) = 3-phenylpyruvate + CO2 + H2O</text>
        <dbReference type="Rhea" id="RHEA:21648"/>
        <dbReference type="ChEBI" id="CHEBI:15377"/>
        <dbReference type="ChEBI" id="CHEBI:15378"/>
        <dbReference type="ChEBI" id="CHEBI:16526"/>
        <dbReference type="ChEBI" id="CHEBI:18005"/>
        <dbReference type="ChEBI" id="CHEBI:29934"/>
        <dbReference type="EC" id="4.2.1.51"/>
    </reaction>
</comment>
<evidence type="ECO:0000256" key="7">
    <source>
        <dbReference type="ARBA" id="ARBA00023239"/>
    </source>
</evidence>
<keyword evidence="14" id="KW-1185">Reference proteome</keyword>
<feature type="domain" description="Prephenate dehydratase" evidence="11">
    <location>
        <begin position="6"/>
        <end position="186"/>
    </location>
</feature>
<dbReference type="Proteomes" id="UP000231057">
    <property type="component" value="Chromosome"/>
</dbReference>
<dbReference type="InterPro" id="IPR002912">
    <property type="entry name" value="ACT_dom"/>
</dbReference>
<dbReference type="UniPathway" id="UPA00121">
    <property type="reaction ID" value="UER00345"/>
</dbReference>
<keyword evidence="6 10" id="KW-0584">Phenylalanine biosynthesis</keyword>
<dbReference type="EMBL" id="CP018092">
    <property type="protein sequence ID" value="ATS17656.1"/>
    <property type="molecule type" value="Genomic_DNA"/>
</dbReference>
<keyword evidence="4 10" id="KW-0028">Amino-acid biosynthesis</keyword>
<dbReference type="NCBIfam" id="NF008865">
    <property type="entry name" value="PRK11898.1"/>
    <property type="match status" value="1"/>
</dbReference>
<evidence type="ECO:0000256" key="1">
    <source>
        <dbReference type="ARBA" id="ARBA00004741"/>
    </source>
</evidence>
<evidence type="ECO:0000259" key="12">
    <source>
        <dbReference type="PROSITE" id="PS51671"/>
    </source>
</evidence>
<dbReference type="OrthoDB" id="9802281at2"/>
<evidence type="ECO:0000313" key="13">
    <source>
        <dbReference type="EMBL" id="ATS17656.1"/>
    </source>
</evidence>
<dbReference type="RefSeq" id="WP_099797905.1">
    <property type="nucleotide sequence ID" value="NZ_CP018092.1"/>
</dbReference>
<evidence type="ECO:0000313" key="14">
    <source>
        <dbReference type="Proteomes" id="UP000231057"/>
    </source>
</evidence>
<dbReference type="GO" id="GO:0009094">
    <property type="term" value="P:L-phenylalanine biosynthetic process"/>
    <property type="evidence" value="ECO:0007669"/>
    <property type="project" value="UniProtKB-UniPathway"/>
</dbReference>
<evidence type="ECO:0000256" key="5">
    <source>
        <dbReference type="ARBA" id="ARBA00023141"/>
    </source>
</evidence>
<dbReference type="InterPro" id="IPR018528">
    <property type="entry name" value="Preph_deHydtase_CS"/>
</dbReference>
<evidence type="ECO:0000256" key="8">
    <source>
        <dbReference type="ARBA" id="ARBA00047848"/>
    </source>
</evidence>
<dbReference type="InterPro" id="IPR001086">
    <property type="entry name" value="Preph_deHydtase"/>
</dbReference>
<evidence type="ECO:0000256" key="9">
    <source>
        <dbReference type="PIRSR" id="PIRSR001500-2"/>
    </source>
</evidence>
<dbReference type="EC" id="4.2.1.51" evidence="2 10"/>
<dbReference type="PROSITE" id="PS00858">
    <property type="entry name" value="PREPHENATE_DEHYDR_2"/>
    <property type="match status" value="1"/>
</dbReference>
<dbReference type="Gene3D" id="3.40.190.10">
    <property type="entry name" value="Periplasmic binding protein-like II"/>
    <property type="match status" value="2"/>
</dbReference>
<comment type="pathway">
    <text evidence="1 10">Amino-acid biosynthesis; L-phenylalanine biosynthesis; phenylpyruvate from prephenate: step 1/1.</text>
</comment>
<sequence length="286" mass="31413">MTQRQRLGYLGPVGTYSEEAAQRYAQWQQGEPIDLVPFSTIAGCLEALAIAQLDLALVPSENSVEGSVNSTLDSLWRLDKLHIQYAFDLPILHAFVAQTPRLEEIRTVYSHPQALGQCQRWLQHMLPHAQQCPVASTADGLQYVAQSATVGAIASVRAAQLHQLPIVATNIQDLADNCTRFWVVSRQQGNGWPTTSSTHTSIAFSLKANQPGALLKVLQLFSDRQINLSRIESRPSKRALGDYLFFVDLEVNGQPAIVAECLEALTAVTDVLKIFGSYQFLPLGAS</sequence>
<gene>
    <name evidence="10" type="primary">pheA</name>
    <name evidence="13" type="ORF">BRW62_01615</name>
</gene>
<evidence type="ECO:0000256" key="4">
    <source>
        <dbReference type="ARBA" id="ARBA00022605"/>
    </source>
</evidence>
<dbReference type="GO" id="GO:0004664">
    <property type="term" value="F:prephenate dehydratase activity"/>
    <property type="evidence" value="ECO:0007669"/>
    <property type="project" value="UniProtKB-UniRule"/>
</dbReference>
<feature type="site" description="Essential for prephenate dehydratase activity" evidence="9">
    <location>
        <position position="179"/>
    </location>
</feature>
<dbReference type="InterPro" id="IPR008242">
    <property type="entry name" value="Chor_mutase/pphenate_deHydtase"/>
</dbReference>
<evidence type="ECO:0000259" key="11">
    <source>
        <dbReference type="PROSITE" id="PS51171"/>
    </source>
</evidence>
<dbReference type="AlphaFoldDB" id="A0A2D2PZH4"/>
<dbReference type="Gene3D" id="3.30.70.260">
    <property type="match status" value="1"/>
</dbReference>
<dbReference type="Pfam" id="PF01842">
    <property type="entry name" value="ACT"/>
    <property type="match status" value="1"/>
</dbReference>
<keyword evidence="5 10" id="KW-0057">Aromatic amino acid biosynthesis</keyword>
<dbReference type="PROSITE" id="PS51671">
    <property type="entry name" value="ACT"/>
    <property type="match status" value="1"/>
</dbReference>
<proteinExistence type="predicted"/>
<dbReference type="SUPFAM" id="SSF55021">
    <property type="entry name" value="ACT-like"/>
    <property type="match status" value="1"/>
</dbReference>
<dbReference type="CDD" id="cd04905">
    <property type="entry name" value="ACT_CM-PDT"/>
    <property type="match status" value="1"/>
</dbReference>
<dbReference type="PIRSF" id="PIRSF001500">
    <property type="entry name" value="Chor_mut_pdt_Ppr"/>
    <property type="match status" value="1"/>
</dbReference>
<evidence type="ECO:0000256" key="3">
    <source>
        <dbReference type="ARBA" id="ARBA00021872"/>
    </source>
</evidence>
<protein>
    <recommendedName>
        <fullName evidence="3 10">Prephenate dehydratase</fullName>
        <shortName evidence="10">PDT</shortName>
        <ecNumber evidence="2 10">4.2.1.51</ecNumber>
    </recommendedName>
</protein>
<evidence type="ECO:0000256" key="6">
    <source>
        <dbReference type="ARBA" id="ARBA00023222"/>
    </source>
</evidence>
<dbReference type="Pfam" id="PF00800">
    <property type="entry name" value="PDT"/>
    <property type="match status" value="1"/>
</dbReference>
<dbReference type="PANTHER" id="PTHR21022:SF19">
    <property type="entry name" value="PREPHENATE DEHYDRATASE-RELATED"/>
    <property type="match status" value="1"/>
</dbReference>
<name>A0A2D2PZH4_PARLV</name>
<feature type="domain" description="ACT" evidence="12">
    <location>
        <begin position="202"/>
        <end position="279"/>
    </location>
</feature>
<dbReference type="SUPFAM" id="SSF53850">
    <property type="entry name" value="Periplasmic binding protein-like II"/>
    <property type="match status" value="1"/>
</dbReference>
<reference evidence="14" key="2">
    <citation type="journal article" date="2022" name="Front. Microbiol.">
        <title>Comparative Genomic Analysis Revealed Distinct Molecular Components and Organization of CO2-Concentrating Mechanism in Thermophilic Cyanobacteria.</title>
        <authorList>
            <person name="Tang J."/>
            <person name="Zhou H."/>
            <person name="Yao D."/>
            <person name="Riaz S."/>
            <person name="You D."/>
            <person name="Klepacz-Smolka A."/>
            <person name="Daroch M."/>
        </authorList>
    </citation>
    <scope>NUCLEOTIDE SEQUENCE [LARGE SCALE GENOMIC DNA]</scope>
    <source>
        <strain evidence="14">PCC 6715</strain>
    </source>
</reference>
<evidence type="ECO:0000256" key="10">
    <source>
        <dbReference type="RuleBase" id="RU361254"/>
    </source>
</evidence>
<organism evidence="13 14">
    <name type="scientific">Parathermosynechococcus lividus PCC 6715</name>
    <dbReference type="NCBI Taxonomy" id="1917166"/>
    <lineage>
        <taxon>Bacteria</taxon>
        <taxon>Bacillati</taxon>
        <taxon>Cyanobacteriota</taxon>
        <taxon>Cyanophyceae</taxon>
        <taxon>Acaryochloridales</taxon>
        <taxon>Thermosynechococcaceae</taxon>
        <taxon>Parathermosynechococcus</taxon>
    </lineage>
</organism>
<accession>A0A2D2PZH4</accession>
<dbReference type="PANTHER" id="PTHR21022">
    <property type="entry name" value="PREPHENATE DEHYDRATASE P PROTEIN"/>
    <property type="match status" value="1"/>
</dbReference>
<dbReference type="InterPro" id="IPR045865">
    <property type="entry name" value="ACT-like_dom_sf"/>
</dbReference>
<dbReference type="GO" id="GO:0005737">
    <property type="term" value="C:cytoplasm"/>
    <property type="evidence" value="ECO:0007669"/>
    <property type="project" value="TreeGrafter"/>
</dbReference>
<dbReference type="PROSITE" id="PS51171">
    <property type="entry name" value="PREPHENATE_DEHYDR_3"/>
    <property type="match status" value="1"/>
</dbReference>
<dbReference type="KEGG" id="slw:BRW62_01615"/>
<keyword evidence="7 10" id="KW-0456">Lyase</keyword>
<evidence type="ECO:0000256" key="2">
    <source>
        <dbReference type="ARBA" id="ARBA00013147"/>
    </source>
</evidence>
<dbReference type="CDD" id="cd13630">
    <property type="entry name" value="PBP2_PDT_1"/>
    <property type="match status" value="1"/>
</dbReference>